<proteinExistence type="predicted"/>
<gene>
    <name evidence="1" type="ORF">MKQ68_03205</name>
</gene>
<keyword evidence="2" id="KW-1185">Reference proteome</keyword>
<name>A0ABY6J357_9BACT</name>
<dbReference type="EMBL" id="CP107006">
    <property type="protein sequence ID" value="UYQ94098.1"/>
    <property type="molecule type" value="Genomic_DNA"/>
</dbReference>
<sequence>MEQTIITVYIDEVPYRFTVYIDKDEQTTTYHVSAKDMGNGSVDAVPDNVQFNVDGNVEMEAGKLTIKQEQTARKIWQEILKKLGR</sequence>
<reference evidence="1" key="1">
    <citation type="submission" date="2022-10" db="EMBL/GenBank/DDBJ databases">
        <title>Chitinophaga sp. nov., isolated from soil.</title>
        <authorList>
            <person name="Jeon C.O."/>
        </authorList>
    </citation>
    <scope>NUCLEOTIDE SEQUENCE</scope>
    <source>
        <strain evidence="1">R8</strain>
    </source>
</reference>
<dbReference type="RefSeq" id="WP_244841879.1">
    <property type="nucleotide sequence ID" value="NZ_CP107006.1"/>
</dbReference>
<accession>A0ABY6J357</accession>
<protein>
    <submittedName>
        <fullName evidence="1">Uncharacterized protein</fullName>
    </submittedName>
</protein>
<evidence type="ECO:0000313" key="2">
    <source>
        <dbReference type="Proteomes" id="UP001162741"/>
    </source>
</evidence>
<evidence type="ECO:0000313" key="1">
    <source>
        <dbReference type="EMBL" id="UYQ94098.1"/>
    </source>
</evidence>
<organism evidence="1 2">
    <name type="scientific">Chitinophaga horti</name>
    <dbReference type="NCBI Taxonomy" id="2920382"/>
    <lineage>
        <taxon>Bacteria</taxon>
        <taxon>Pseudomonadati</taxon>
        <taxon>Bacteroidota</taxon>
        <taxon>Chitinophagia</taxon>
        <taxon>Chitinophagales</taxon>
        <taxon>Chitinophagaceae</taxon>
        <taxon>Chitinophaga</taxon>
    </lineage>
</organism>
<dbReference type="Proteomes" id="UP001162741">
    <property type="component" value="Chromosome"/>
</dbReference>